<protein>
    <submittedName>
        <fullName evidence="1">Sensor histidine kinase</fullName>
    </submittedName>
</protein>
<proteinExistence type="predicted"/>
<keyword evidence="1" id="KW-0808">Transferase</keyword>
<dbReference type="GO" id="GO:0000155">
    <property type="term" value="F:phosphorelay sensor kinase activity"/>
    <property type="evidence" value="ECO:0007669"/>
    <property type="project" value="InterPro"/>
</dbReference>
<dbReference type="Pfam" id="PF06580">
    <property type="entry name" value="His_kinase"/>
    <property type="match status" value="1"/>
</dbReference>
<dbReference type="GO" id="GO:0016020">
    <property type="term" value="C:membrane"/>
    <property type="evidence" value="ECO:0007669"/>
    <property type="project" value="InterPro"/>
</dbReference>
<dbReference type="PANTHER" id="PTHR34220">
    <property type="entry name" value="SENSOR HISTIDINE KINASE YPDA"/>
    <property type="match status" value="1"/>
</dbReference>
<evidence type="ECO:0000313" key="2">
    <source>
        <dbReference type="Proteomes" id="UP000326380"/>
    </source>
</evidence>
<dbReference type="InterPro" id="IPR036890">
    <property type="entry name" value="HATPase_C_sf"/>
</dbReference>
<dbReference type="EMBL" id="VTWU01000006">
    <property type="protein sequence ID" value="KAA9327568.1"/>
    <property type="molecule type" value="Genomic_DNA"/>
</dbReference>
<accession>A0A7L4ZS48</accession>
<dbReference type="InterPro" id="IPR010559">
    <property type="entry name" value="Sig_transdc_His_kin_internal"/>
</dbReference>
<evidence type="ECO:0000313" key="1">
    <source>
        <dbReference type="EMBL" id="KAA9327568.1"/>
    </source>
</evidence>
<dbReference type="InterPro" id="IPR050640">
    <property type="entry name" value="Bact_2-comp_sensor_kinase"/>
</dbReference>
<dbReference type="Gene3D" id="3.30.565.10">
    <property type="entry name" value="Histidine kinase-like ATPase, C-terminal domain"/>
    <property type="match status" value="1"/>
</dbReference>
<reference evidence="1 2" key="1">
    <citation type="submission" date="2019-09" db="EMBL/GenBank/DDBJ databases">
        <title>Genome sequence of Hymenobacter sp. M3.</title>
        <authorList>
            <person name="Srinivasan S."/>
        </authorList>
    </citation>
    <scope>NUCLEOTIDE SEQUENCE [LARGE SCALE GENOMIC DNA]</scope>
    <source>
        <strain evidence="1 2">M3</strain>
    </source>
</reference>
<keyword evidence="2" id="KW-1185">Reference proteome</keyword>
<dbReference type="SUPFAM" id="SSF55874">
    <property type="entry name" value="ATPase domain of HSP90 chaperone/DNA topoisomerase II/histidine kinase"/>
    <property type="match status" value="1"/>
</dbReference>
<gene>
    <name evidence="1" type="ORF">F0P96_16435</name>
</gene>
<organism evidence="1 2">
    <name type="scientific">Hymenobacter busanensis</name>
    <dbReference type="NCBI Taxonomy" id="2607656"/>
    <lineage>
        <taxon>Bacteria</taxon>
        <taxon>Pseudomonadati</taxon>
        <taxon>Bacteroidota</taxon>
        <taxon>Cytophagia</taxon>
        <taxon>Cytophagales</taxon>
        <taxon>Hymenobacteraceae</taxon>
        <taxon>Hymenobacter</taxon>
    </lineage>
</organism>
<name>A0A7L4ZS48_9BACT</name>
<keyword evidence="1" id="KW-0418">Kinase</keyword>
<sequence length="357" mass="39873">MLAVPVFAKILNVFAPGADPLPSDSRSIVRDLLLGGALWFMSLLLLVAAEAPNELRVFWGTLAPVAILLHVLASRYLIPSSLGSSRPFWNYLLKTFLVLVGSVLPVGLVIVIITSNTDAAIAFNLFQVAFNLVVTAPLSWLVFRRRLRRHQAVTGLQQELGQSTANLDLLRSQINPHFLFNALNTLYGTALQENGERTAQGIQMLGDMMRFMLHENHQPRILLAREIEYLRNYIDLQSLRTATSPGISIDAHLLEVPAGVQIAPMLLIPFVENAFKHGISLQHKSWIKVTLHCEGHTLYFDVYNSTHERPAPGLADDASGIGLANVQQRLALLYPERHELLIRQTKEEYFVHLTVQL</sequence>
<dbReference type="RefSeq" id="WP_151080015.1">
    <property type="nucleotide sequence ID" value="NZ_CP047647.1"/>
</dbReference>
<dbReference type="Proteomes" id="UP000326380">
    <property type="component" value="Unassembled WGS sequence"/>
</dbReference>
<dbReference type="PANTHER" id="PTHR34220:SF7">
    <property type="entry name" value="SENSOR HISTIDINE KINASE YPDA"/>
    <property type="match status" value="1"/>
</dbReference>
<comment type="caution">
    <text evidence="1">The sequence shown here is derived from an EMBL/GenBank/DDBJ whole genome shotgun (WGS) entry which is preliminary data.</text>
</comment>
<dbReference type="AlphaFoldDB" id="A0A7L4ZS48"/>